<dbReference type="Proteomes" id="UP000243217">
    <property type="component" value="Unassembled WGS sequence"/>
</dbReference>
<proteinExistence type="predicted"/>
<feature type="domain" description="FHA" evidence="1">
    <location>
        <begin position="30"/>
        <end position="86"/>
    </location>
</feature>
<dbReference type="InterPro" id="IPR008984">
    <property type="entry name" value="SMAD_FHA_dom_sf"/>
</dbReference>
<reference evidence="2 3" key="1">
    <citation type="journal article" date="2014" name="Genome Biol. Evol.">
        <title>The secreted proteins of Achlya hypogyna and Thraustotheca clavata identify the ancestral oomycete secretome and reveal gene acquisitions by horizontal gene transfer.</title>
        <authorList>
            <person name="Misner I."/>
            <person name="Blouin N."/>
            <person name="Leonard G."/>
            <person name="Richards T.A."/>
            <person name="Lane C.E."/>
        </authorList>
    </citation>
    <scope>NUCLEOTIDE SEQUENCE [LARGE SCALE GENOMIC DNA]</scope>
    <source>
        <strain evidence="2 3">ATCC 34112</strain>
    </source>
</reference>
<dbReference type="Gene3D" id="2.60.200.20">
    <property type="match status" value="1"/>
</dbReference>
<protein>
    <recommendedName>
        <fullName evidence="1">FHA domain-containing protein</fullName>
    </recommendedName>
</protein>
<dbReference type="STRING" id="74557.A0A1V9ZZV4"/>
<dbReference type="OrthoDB" id="687730at2759"/>
<dbReference type="SUPFAM" id="SSF49879">
    <property type="entry name" value="SMAD/FHA domain"/>
    <property type="match status" value="1"/>
</dbReference>
<evidence type="ECO:0000313" key="3">
    <source>
        <dbReference type="Proteomes" id="UP000243217"/>
    </source>
</evidence>
<dbReference type="PROSITE" id="PS50006">
    <property type="entry name" value="FHA_DOMAIN"/>
    <property type="match status" value="1"/>
</dbReference>
<comment type="caution">
    <text evidence="2">The sequence shown here is derived from an EMBL/GenBank/DDBJ whole genome shotgun (WGS) entry which is preliminary data.</text>
</comment>
<sequence length="427" mass="47604">MTCECRVTLEVLMGPHTGMIIGYVLTDIHIGIGRSKKFVGDSGLLLSADFDVSSKHATIFFDQQTSQIVIQDVGSTNGTKLSDTLIAKQVNIPLRDGETITVGSSLIAFRIETQCTCCKEKELMKQSPIHEPIVQQVDVPRAPDMEECLVCHCSLFGLSFEERHIHVNQCLDTQPKAKKAKKTKSIENQQLDLAKALSKSLVSDEIEASVSKSMLKSELASIDAQILSLQKKRAKIIKQLEKSTKQYKKAAKSRVLPPSDVLSQLHNNTSAWEHLYPLSTALSSVQKESNSIFINPTGNFLWQKAAQGSEWTTNDFLVPNLLTCEPRDEVPEYVILTFPQWKDNLAFIKSQTDVNDVQNALKSLQETKNETVQALNQEDSSELDAKAQALAFFETLMVNRINELLYSPDKVKEITLEPVIDQVISPE</sequence>
<dbReference type="PANTHER" id="PTHR23308">
    <property type="entry name" value="NUCLEAR INHIBITOR OF PROTEIN PHOSPHATASE-1"/>
    <property type="match status" value="1"/>
</dbReference>
<dbReference type="InterPro" id="IPR000253">
    <property type="entry name" value="FHA_dom"/>
</dbReference>
<dbReference type="AlphaFoldDB" id="A0A1V9ZZV4"/>
<keyword evidence="3" id="KW-1185">Reference proteome</keyword>
<dbReference type="EMBL" id="JNBS01000939">
    <property type="protein sequence ID" value="OQS03300.1"/>
    <property type="molecule type" value="Genomic_DNA"/>
</dbReference>
<dbReference type="CDD" id="cd00060">
    <property type="entry name" value="FHA"/>
    <property type="match status" value="1"/>
</dbReference>
<accession>A0A1V9ZZV4</accession>
<evidence type="ECO:0000313" key="2">
    <source>
        <dbReference type="EMBL" id="OQS03300.1"/>
    </source>
</evidence>
<evidence type="ECO:0000259" key="1">
    <source>
        <dbReference type="PROSITE" id="PS50006"/>
    </source>
</evidence>
<dbReference type="Pfam" id="PF00498">
    <property type="entry name" value="FHA"/>
    <property type="match status" value="1"/>
</dbReference>
<gene>
    <name evidence="2" type="ORF">THRCLA_04405</name>
</gene>
<dbReference type="SMART" id="SM00240">
    <property type="entry name" value="FHA"/>
    <property type="match status" value="1"/>
</dbReference>
<name>A0A1V9ZZV4_9STRA</name>
<organism evidence="2 3">
    <name type="scientific">Thraustotheca clavata</name>
    <dbReference type="NCBI Taxonomy" id="74557"/>
    <lineage>
        <taxon>Eukaryota</taxon>
        <taxon>Sar</taxon>
        <taxon>Stramenopiles</taxon>
        <taxon>Oomycota</taxon>
        <taxon>Saprolegniomycetes</taxon>
        <taxon>Saprolegniales</taxon>
        <taxon>Achlyaceae</taxon>
        <taxon>Thraustotheca</taxon>
    </lineage>
</organism>
<dbReference type="InterPro" id="IPR050923">
    <property type="entry name" value="Cell_Proc_Reg/RNA_Proc"/>
</dbReference>